<sequence>MASPQDINRTVSTRPFRFLDLPYSVRQEIYKDVVGSREVMMGLDRRGTVTDCMESHLEPDSVCAHWILAGEVDAQNIIGIFSGHNKTKAALAGPCWLCYSDPEQGDAPCLSRTRRIEVQLLRVCRAIYNEAADELYRSTNFMFYRHEVLEAFLDDTSFKNHSVVRNITLVTWRKGLFTNEGIPVNSQWSDYLTYQQLSSLHSLQHLTVVQLGRRMMRNGFGEPGKGFTELISSELVHINCGEEGGLEDDECWLAVLEADQPNWFNPVHLVETVPRKRIQAQEAEDVLVGLQEEILLLALLLTDRALADEKRKRSLTVAFKAATAEPEKSFDLKWAVDLTKDNSKTIQEALARFVDDP</sequence>
<evidence type="ECO:0000313" key="3">
    <source>
        <dbReference type="Proteomes" id="UP001175001"/>
    </source>
</evidence>
<evidence type="ECO:0000313" key="2">
    <source>
        <dbReference type="EMBL" id="KAK0618791.1"/>
    </source>
</evidence>
<name>A0AA39WNQ4_9PEZI</name>
<dbReference type="AlphaFoldDB" id="A0AA39WNQ4"/>
<evidence type="ECO:0000259" key="1">
    <source>
        <dbReference type="Pfam" id="PF24864"/>
    </source>
</evidence>
<proteinExistence type="predicted"/>
<reference evidence="2" key="1">
    <citation type="submission" date="2023-06" db="EMBL/GenBank/DDBJ databases">
        <title>Multi-omics analyses reveal the molecular pathogenesis toolkit of Lasiodiplodia hormozganensis, a cross-kingdom pathogen.</title>
        <authorList>
            <person name="Felix C."/>
            <person name="Meneses R."/>
            <person name="Goncalves M.F.M."/>
            <person name="Tilleman L."/>
            <person name="Duarte A.S."/>
            <person name="Jorrin-Novo J.V."/>
            <person name="Van De Peer Y."/>
            <person name="Deforce D."/>
            <person name="Van Nieuwerburgh F."/>
            <person name="Esteves A.C."/>
            <person name="Alves A."/>
        </authorList>
    </citation>
    <scope>NUCLEOTIDE SEQUENCE</scope>
    <source>
        <strain evidence="2">CBS 339.90</strain>
    </source>
</reference>
<dbReference type="PANTHER" id="PTHR38790:SF9">
    <property type="entry name" value="F-BOX DOMAIN-CONTAINING PROTEIN"/>
    <property type="match status" value="1"/>
</dbReference>
<protein>
    <recommendedName>
        <fullName evidence="1">DUF7730 domain-containing protein</fullName>
    </recommendedName>
</protein>
<organism evidence="2 3">
    <name type="scientific">Lasiodiplodia hormozganensis</name>
    <dbReference type="NCBI Taxonomy" id="869390"/>
    <lineage>
        <taxon>Eukaryota</taxon>
        <taxon>Fungi</taxon>
        <taxon>Dikarya</taxon>
        <taxon>Ascomycota</taxon>
        <taxon>Pezizomycotina</taxon>
        <taxon>Dothideomycetes</taxon>
        <taxon>Dothideomycetes incertae sedis</taxon>
        <taxon>Botryosphaeriales</taxon>
        <taxon>Botryosphaeriaceae</taxon>
        <taxon>Lasiodiplodia</taxon>
    </lineage>
</organism>
<dbReference type="Pfam" id="PF24864">
    <property type="entry name" value="DUF7730"/>
    <property type="match status" value="1"/>
</dbReference>
<gene>
    <name evidence="2" type="ORF">DIS24_g11534</name>
</gene>
<comment type="caution">
    <text evidence="2">The sequence shown here is derived from an EMBL/GenBank/DDBJ whole genome shotgun (WGS) entry which is preliminary data.</text>
</comment>
<keyword evidence="3" id="KW-1185">Reference proteome</keyword>
<dbReference type="PANTHER" id="PTHR38790">
    <property type="entry name" value="2EXR DOMAIN-CONTAINING PROTEIN-RELATED"/>
    <property type="match status" value="1"/>
</dbReference>
<dbReference type="InterPro" id="IPR056632">
    <property type="entry name" value="DUF7730"/>
</dbReference>
<dbReference type="EMBL" id="JAUJDW010000172">
    <property type="protein sequence ID" value="KAK0618791.1"/>
    <property type="molecule type" value="Genomic_DNA"/>
</dbReference>
<accession>A0AA39WNQ4</accession>
<feature type="domain" description="DUF7730" evidence="1">
    <location>
        <begin position="18"/>
        <end position="209"/>
    </location>
</feature>
<dbReference type="Proteomes" id="UP001175001">
    <property type="component" value="Unassembled WGS sequence"/>
</dbReference>